<sequence>MKFFDVQTLREISLVEVAVDVCNNFETCLTVMPGDKLKHACRVHDHWNYNFCEKCTETTKKRISQFQLPIELEKEVAGLFRHVYREVITWNCGLLEIHSKILAHSKRGCSCFDNFDLNRSLRWKSNGTINEKDTVRNLLQDGHLDTCFRFFLSCYFCSESDVTSLWEMMPEITKLDIRSNTCASLPVVSYWLKWLDGSVTAADSMSVIRRLLESDRKFDSFISDVALFHYFLNKCSTVDRRNFCLHFVSSNVSESPELIRFCLSEIDEKQEEIILRNNPWAVLNSFLDWPWQRHFMKLANRMWTLLQEGDYASLIWRFHLKISARWNDFDYVTLLTEFWDNSPTHLKQYVRNQRGYILKQLIDCLETNYGFYDFH</sequence>
<comment type="caution">
    <text evidence="1">The sequence shown here is derived from an EMBL/GenBank/DDBJ whole genome shotgun (WGS) entry which is preliminary data.</text>
</comment>
<proteinExistence type="predicted"/>
<dbReference type="EMBL" id="BGPR01007898">
    <property type="protein sequence ID" value="GBN30335.1"/>
    <property type="molecule type" value="Genomic_DNA"/>
</dbReference>
<gene>
    <name evidence="1" type="ORF">AVEN_30356_1</name>
</gene>
<name>A0A4Y2MTA0_ARAVE</name>
<evidence type="ECO:0000313" key="1">
    <source>
        <dbReference type="EMBL" id="GBN30335.1"/>
    </source>
</evidence>
<protein>
    <submittedName>
        <fullName evidence="1">Uncharacterized protein</fullName>
    </submittedName>
</protein>
<dbReference type="OrthoDB" id="6437553at2759"/>
<organism evidence="1 2">
    <name type="scientific">Araneus ventricosus</name>
    <name type="common">Orbweaver spider</name>
    <name type="synonym">Epeira ventricosa</name>
    <dbReference type="NCBI Taxonomy" id="182803"/>
    <lineage>
        <taxon>Eukaryota</taxon>
        <taxon>Metazoa</taxon>
        <taxon>Ecdysozoa</taxon>
        <taxon>Arthropoda</taxon>
        <taxon>Chelicerata</taxon>
        <taxon>Arachnida</taxon>
        <taxon>Araneae</taxon>
        <taxon>Araneomorphae</taxon>
        <taxon>Entelegynae</taxon>
        <taxon>Araneoidea</taxon>
        <taxon>Araneidae</taxon>
        <taxon>Araneus</taxon>
    </lineage>
</organism>
<accession>A0A4Y2MTA0</accession>
<keyword evidence="2" id="KW-1185">Reference proteome</keyword>
<reference evidence="1 2" key="1">
    <citation type="journal article" date="2019" name="Sci. Rep.">
        <title>Orb-weaving spider Araneus ventricosus genome elucidates the spidroin gene catalogue.</title>
        <authorList>
            <person name="Kono N."/>
            <person name="Nakamura H."/>
            <person name="Ohtoshi R."/>
            <person name="Moran D.A.P."/>
            <person name="Shinohara A."/>
            <person name="Yoshida Y."/>
            <person name="Fujiwara M."/>
            <person name="Mori M."/>
            <person name="Tomita M."/>
            <person name="Arakawa K."/>
        </authorList>
    </citation>
    <scope>NUCLEOTIDE SEQUENCE [LARGE SCALE GENOMIC DNA]</scope>
</reference>
<evidence type="ECO:0000313" key="2">
    <source>
        <dbReference type="Proteomes" id="UP000499080"/>
    </source>
</evidence>
<dbReference type="AlphaFoldDB" id="A0A4Y2MTA0"/>
<dbReference type="Proteomes" id="UP000499080">
    <property type="component" value="Unassembled WGS sequence"/>
</dbReference>